<organism evidence="1 2">
    <name type="scientific">Lachnoanaerobaculum saburreum DSM 3986</name>
    <dbReference type="NCBI Taxonomy" id="887325"/>
    <lineage>
        <taxon>Bacteria</taxon>
        <taxon>Bacillati</taxon>
        <taxon>Bacillota</taxon>
        <taxon>Clostridia</taxon>
        <taxon>Lachnospirales</taxon>
        <taxon>Lachnospiraceae</taxon>
        <taxon>Lachnoanaerobaculum</taxon>
    </lineage>
</organism>
<comment type="caution">
    <text evidence="1">The sequence shown here is derived from an EMBL/GenBank/DDBJ whole genome shotgun (WGS) entry which is preliminary data.</text>
</comment>
<dbReference type="AlphaFoldDB" id="E6LN46"/>
<evidence type="ECO:0000313" key="1">
    <source>
        <dbReference type="EMBL" id="EFU76678.1"/>
    </source>
</evidence>
<dbReference type="EMBL" id="AEPW01000055">
    <property type="protein sequence ID" value="EFU76678.1"/>
    <property type="molecule type" value="Genomic_DNA"/>
</dbReference>
<protein>
    <submittedName>
        <fullName evidence="1">Uncharacterized protein</fullName>
    </submittedName>
</protein>
<dbReference type="Proteomes" id="UP000003434">
    <property type="component" value="Unassembled WGS sequence"/>
</dbReference>
<name>E6LN46_9FIRM</name>
<gene>
    <name evidence="1" type="ORF">HMPREF0381_1381</name>
</gene>
<accession>E6LN46</accession>
<reference evidence="1 2" key="1">
    <citation type="submission" date="2010-12" db="EMBL/GenBank/DDBJ databases">
        <authorList>
            <person name="Muzny D."/>
            <person name="Qin X."/>
            <person name="Deng J."/>
            <person name="Jiang H."/>
            <person name="Liu Y."/>
            <person name="Qu J."/>
            <person name="Song X.-Z."/>
            <person name="Zhang L."/>
            <person name="Thornton R."/>
            <person name="Coyle M."/>
            <person name="Francisco L."/>
            <person name="Jackson L."/>
            <person name="Javaid M."/>
            <person name="Korchina V."/>
            <person name="Kovar C."/>
            <person name="Mata R."/>
            <person name="Mathew T."/>
            <person name="Ngo R."/>
            <person name="Nguyen L."/>
            <person name="Nguyen N."/>
            <person name="Okwuonu G."/>
            <person name="Ongeri F."/>
            <person name="Pham C."/>
            <person name="Simmons D."/>
            <person name="Wilczek-Boney K."/>
            <person name="Hale W."/>
            <person name="Jakkamsetti A."/>
            <person name="Pham P."/>
            <person name="Ruth R."/>
            <person name="San Lucas F."/>
            <person name="Warren J."/>
            <person name="Zhang J."/>
            <person name="Zhao Z."/>
            <person name="Zhou C."/>
            <person name="Zhu D."/>
            <person name="Lee S."/>
            <person name="Bess C."/>
            <person name="Blankenburg K."/>
            <person name="Forbes L."/>
            <person name="Fu Q."/>
            <person name="Gubbala S."/>
            <person name="Hirani K."/>
            <person name="Jayaseelan J.C."/>
            <person name="Lara F."/>
            <person name="Munidasa M."/>
            <person name="Palculict T."/>
            <person name="Patil S."/>
            <person name="Pu L.-L."/>
            <person name="Saada N."/>
            <person name="Tang L."/>
            <person name="Weissenberger G."/>
            <person name="Zhu Y."/>
            <person name="Hemphill L."/>
            <person name="Shang Y."/>
            <person name="Youmans B."/>
            <person name="Ayvaz T."/>
            <person name="Ross M."/>
            <person name="Santibanez J."/>
            <person name="Aqrawi P."/>
            <person name="Gross S."/>
            <person name="Joshi V."/>
            <person name="Fowler G."/>
            <person name="Nazareth L."/>
            <person name="Reid J."/>
            <person name="Worley K."/>
            <person name="Petrosino J."/>
            <person name="Highlander S."/>
            <person name="Gibbs R."/>
        </authorList>
    </citation>
    <scope>NUCLEOTIDE SEQUENCE [LARGE SCALE GENOMIC DNA]</scope>
    <source>
        <strain evidence="1 2">DSM 3986</strain>
    </source>
</reference>
<evidence type="ECO:0000313" key="2">
    <source>
        <dbReference type="Proteomes" id="UP000003434"/>
    </source>
</evidence>
<sequence>MKSILLLNKVFILSLKYDNFYQSIRLTIYAKGRKLCNKLDFCI</sequence>
<dbReference type="HOGENOM" id="CLU_3235376_0_0_9"/>
<proteinExistence type="predicted"/>